<proteinExistence type="predicted"/>
<comment type="caution">
    <text evidence="1">The sequence shown here is derived from an EMBL/GenBank/DDBJ whole genome shotgun (WGS) entry which is preliminary data.</text>
</comment>
<gene>
    <name evidence="1" type="ORF">ACFP2V_16905</name>
</gene>
<name>A0ABW0XMS3_9ACTN</name>
<evidence type="ECO:0000313" key="1">
    <source>
        <dbReference type="EMBL" id="MFC5671736.1"/>
    </source>
</evidence>
<sequence>MPAGTTAFSPATAPAAYGCNGSRIDGWNSTCNGPTYATTPLFRDGTCNRVAAVKRGSCHGVESRIAVQARTNTDGYVGEDDGGA</sequence>
<organism evidence="1 2">
    <name type="scientific">Streptomyces incanus</name>
    <dbReference type="NCBI Taxonomy" id="887453"/>
    <lineage>
        <taxon>Bacteria</taxon>
        <taxon>Bacillati</taxon>
        <taxon>Actinomycetota</taxon>
        <taxon>Actinomycetes</taxon>
        <taxon>Kitasatosporales</taxon>
        <taxon>Streptomycetaceae</taxon>
        <taxon>Streptomyces</taxon>
    </lineage>
</organism>
<evidence type="ECO:0008006" key="3">
    <source>
        <dbReference type="Google" id="ProtNLM"/>
    </source>
</evidence>
<dbReference type="EMBL" id="JBHSPC010000045">
    <property type="protein sequence ID" value="MFC5671736.1"/>
    <property type="molecule type" value="Genomic_DNA"/>
</dbReference>
<protein>
    <recommendedName>
        <fullName evidence="3">DUF2282 domain-containing protein</fullName>
    </recommendedName>
</protein>
<dbReference type="Proteomes" id="UP001596183">
    <property type="component" value="Unassembled WGS sequence"/>
</dbReference>
<dbReference type="RefSeq" id="WP_381212352.1">
    <property type="nucleotide sequence ID" value="NZ_JBHSPC010000045.1"/>
</dbReference>
<accession>A0ABW0XMS3</accession>
<reference evidence="2" key="1">
    <citation type="journal article" date="2019" name="Int. J. Syst. Evol. Microbiol.">
        <title>The Global Catalogue of Microorganisms (GCM) 10K type strain sequencing project: providing services to taxonomists for standard genome sequencing and annotation.</title>
        <authorList>
            <consortium name="The Broad Institute Genomics Platform"/>
            <consortium name="The Broad Institute Genome Sequencing Center for Infectious Disease"/>
            <person name="Wu L."/>
            <person name="Ma J."/>
        </authorList>
    </citation>
    <scope>NUCLEOTIDE SEQUENCE [LARGE SCALE GENOMIC DNA]</scope>
    <source>
        <strain evidence="2">JCM 13852</strain>
    </source>
</reference>
<evidence type="ECO:0000313" key="2">
    <source>
        <dbReference type="Proteomes" id="UP001596183"/>
    </source>
</evidence>
<keyword evidence="2" id="KW-1185">Reference proteome</keyword>